<comment type="caution">
    <text evidence="2">The sequence shown here is derived from an EMBL/GenBank/DDBJ whole genome shotgun (WGS) entry which is preliminary data.</text>
</comment>
<gene>
    <name evidence="2" type="ORF">DRF57_20715</name>
</gene>
<keyword evidence="1" id="KW-0812">Transmembrane</keyword>
<dbReference type="EMBL" id="QNUF01000034">
    <property type="protein sequence ID" value="REC71297.1"/>
    <property type="molecule type" value="Genomic_DNA"/>
</dbReference>
<keyword evidence="3" id="KW-1185">Reference proteome</keyword>
<reference evidence="2 3" key="1">
    <citation type="journal article" date="2010" name="Syst. Appl. Microbiol.">
        <title>Four new species of Chryseobacterium from the rhizosphere of coastal sand dune plants, Chryseobacterium elymi sp. nov., Chryseobacterium hagamense sp. nov., Chryseobacterium lathyri sp. nov. and Chryseobacterium rhizosphaerae sp. nov.</title>
        <authorList>
            <person name="Cho S.H."/>
            <person name="Lee K.S."/>
            <person name="Shin D.S."/>
            <person name="Han J.H."/>
            <person name="Park K.S."/>
            <person name="Lee C.H."/>
            <person name="Park K.H."/>
            <person name="Kim S.B."/>
        </authorList>
    </citation>
    <scope>NUCLEOTIDE SEQUENCE [LARGE SCALE GENOMIC DNA]</scope>
    <source>
        <strain evidence="2 3">KCTC 22548</strain>
    </source>
</reference>
<name>A0ABX9IGX2_9FLAO</name>
<dbReference type="Proteomes" id="UP000256491">
    <property type="component" value="Unassembled WGS sequence"/>
</dbReference>
<accession>A0ABX9IGX2</accession>
<keyword evidence="1" id="KW-1133">Transmembrane helix</keyword>
<organism evidence="2 3">
    <name type="scientific">Chryseobacterium rhizosphaerae</name>
    <dbReference type="NCBI Taxonomy" id="395937"/>
    <lineage>
        <taxon>Bacteria</taxon>
        <taxon>Pseudomonadati</taxon>
        <taxon>Bacteroidota</taxon>
        <taxon>Flavobacteriia</taxon>
        <taxon>Flavobacteriales</taxon>
        <taxon>Weeksellaceae</taxon>
        <taxon>Chryseobacterium group</taxon>
        <taxon>Chryseobacterium</taxon>
    </lineage>
</organism>
<evidence type="ECO:0000313" key="2">
    <source>
        <dbReference type="EMBL" id="REC71297.1"/>
    </source>
</evidence>
<feature type="transmembrane region" description="Helical" evidence="1">
    <location>
        <begin position="46"/>
        <end position="65"/>
    </location>
</feature>
<evidence type="ECO:0000313" key="3">
    <source>
        <dbReference type="Proteomes" id="UP000256491"/>
    </source>
</evidence>
<evidence type="ECO:0000256" key="1">
    <source>
        <dbReference type="SAM" id="Phobius"/>
    </source>
</evidence>
<feature type="transmembrane region" description="Helical" evidence="1">
    <location>
        <begin position="5"/>
        <end position="26"/>
    </location>
</feature>
<proteinExistence type="predicted"/>
<sequence length="74" mass="8223">MKIYLISVLISIVMMILSAVAIYNIADYLDPPVTDDGHPYMPTENIAKSIIGSLIITASTFIAAVKVQRERQKR</sequence>
<evidence type="ECO:0008006" key="4">
    <source>
        <dbReference type="Google" id="ProtNLM"/>
    </source>
</evidence>
<keyword evidence="1" id="KW-0472">Membrane</keyword>
<protein>
    <recommendedName>
        <fullName evidence="4">Signal peptidase</fullName>
    </recommendedName>
</protein>